<keyword evidence="4 7" id="KW-0418">Kinase</keyword>
<dbReference type="OrthoDB" id="539158at2759"/>
<name>A0A1Y1X955_9FUNG</name>
<feature type="domain" description="Protein kinase" evidence="6">
    <location>
        <begin position="133"/>
        <end position="394"/>
    </location>
</feature>
<dbReference type="GO" id="GO:0005524">
    <property type="term" value="F:ATP binding"/>
    <property type="evidence" value="ECO:0007669"/>
    <property type="project" value="UniProtKB-KW"/>
</dbReference>
<reference evidence="7 8" key="1">
    <citation type="submission" date="2016-07" db="EMBL/GenBank/DDBJ databases">
        <title>Pervasive Adenine N6-methylation of Active Genes in Fungi.</title>
        <authorList>
            <consortium name="DOE Joint Genome Institute"/>
            <person name="Mondo S.J."/>
            <person name="Dannebaum R.O."/>
            <person name="Kuo R.C."/>
            <person name="Labutti K."/>
            <person name="Haridas S."/>
            <person name="Kuo A."/>
            <person name="Salamov A."/>
            <person name="Ahrendt S.R."/>
            <person name="Lipzen A."/>
            <person name="Sullivan W."/>
            <person name="Andreopoulos W.B."/>
            <person name="Clum A."/>
            <person name="Lindquist E."/>
            <person name="Daum C."/>
            <person name="Ramamoorthy G.K."/>
            <person name="Gryganskyi A."/>
            <person name="Culley D."/>
            <person name="Magnuson J.K."/>
            <person name="James T.Y."/>
            <person name="O'Malley M.A."/>
            <person name="Stajich J.E."/>
            <person name="Spatafora J.W."/>
            <person name="Visel A."/>
            <person name="Grigoriev I.V."/>
        </authorList>
    </citation>
    <scope>NUCLEOTIDE SEQUENCE [LARGE SCALE GENOMIC DNA]</scope>
    <source>
        <strain evidence="7 8">CBS 931.73</strain>
    </source>
</reference>
<proteinExistence type="predicted"/>
<evidence type="ECO:0000256" key="5">
    <source>
        <dbReference type="ARBA" id="ARBA00022840"/>
    </source>
</evidence>
<dbReference type="PROSITE" id="PS00108">
    <property type="entry name" value="PROTEIN_KINASE_ST"/>
    <property type="match status" value="1"/>
</dbReference>
<evidence type="ECO:0000313" key="8">
    <source>
        <dbReference type="Proteomes" id="UP000193498"/>
    </source>
</evidence>
<dbReference type="GO" id="GO:0004674">
    <property type="term" value="F:protein serine/threonine kinase activity"/>
    <property type="evidence" value="ECO:0007669"/>
    <property type="project" value="UniProtKB-KW"/>
</dbReference>
<keyword evidence="8" id="KW-1185">Reference proteome</keyword>
<protein>
    <submittedName>
        <fullName evidence="7">Kinase-like protein</fullName>
    </submittedName>
</protein>
<dbReference type="Gene3D" id="1.10.510.10">
    <property type="entry name" value="Transferase(Phosphotransferase) domain 1"/>
    <property type="match status" value="1"/>
</dbReference>
<evidence type="ECO:0000256" key="4">
    <source>
        <dbReference type="ARBA" id="ARBA00022777"/>
    </source>
</evidence>
<dbReference type="FunCoup" id="A0A1Y1X955">
    <property type="interactions" value="137"/>
</dbReference>
<dbReference type="InterPro" id="IPR011009">
    <property type="entry name" value="Kinase-like_dom_sf"/>
</dbReference>
<keyword evidence="1" id="KW-0723">Serine/threonine-protein kinase</keyword>
<sequence length="399" mass="45091">MQVPEVVYTIVNNKPFYQTNFHTNIAPPNKGLQIPYHSYSQASFSLADSHKTSLSSFSTFTSNDSQSSGFSEDSVPERFVFSAVKKQSKKKHFKLSKLLKAKAKSSKKAEPNQLPLLDALKKRDLPSLSELYGSFSEYMGAGASGNVRSTYSLRDGKKYAIKTYKAKQEGQKDKHYFERISNEIYIGASLSHPNIIRTIDVVMEEGQIHQVMEFCPNDLVTIIKSGQTTQEEINGYFVQMMKGLQYLHHRGVAHRDLKLENLCVDEQGTLKIIDFGSSFIVTNPLDSLHQKSATSLVGTDPYIAPEVHAKKAYDATKADIWSAAVVFAAMVLRKFPWKVALESDSSYVKFLQNRDKDEFFRVLPQQSVSLIRKMLDPNPDNRPSVDDIFEDSWFQSLVL</sequence>
<comment type="caution">
    <text evidence="7">The sequence shown here is derived from an EMBL/GenBank/DDBJ whole genome shotgun (WGS) entry which is preliminary data.</text>
</comment>
<dbReference type="SMART" id="SM00220">
    <property type="entry name" value="S_TKc"/>
    <property type="match status" value="1"/>
</dbReference>
<dbReference type="Pfam" id="PF00069">
    <property type="entry name" value="Pkinase"/>
    <property type="match status" value="1"/>
</dbReference>
<dbReference type="InParanoid" id="A0A1Y1X955"/>
<dbReference type="PANTHER" id="PTHR24345">
    <property type="entry name" value="SERINE/THREONINE-PROTEIN KINASE PLK"/>
    <property type="match status" value="1"/>
</dbReference>
<dbReference type="SUPFAM" id="SSF56112">
    <property type="entry name" value="Protein kinase-like (PK-like)"/>
    <property type="match status" value="1"/>
</dbReference>
<organism evidence="7 8">
    <name type="scientific">Basidiobolus meristosporus CBS 931.73</name>
    <dbReference type="NCBI Taxonomy" id="1314790"/>
    <lineage>
        <taxon>Eukaryota</taxon>
        <taxon>Fungi</taxon>
        <taxon>Fungi incertae sedis</taxon>
        <taxon>Zoopagomycota</taxon>
        <taxon>Entomophthoromycotina</taxon>
        <taxon>Basidiobolomycetes</taxon>
        <taxon>Basidiobolales</taxon>
        <taxon>Basidiobolaceae</taxon>
        <taxon>Basidiobolus</taxon>
    </lineage>
</organism>
<dbReference type="InterPro" id="IPR008271">
    <property type="entry name" value="Ser/Thr_kinase_AS"/>
</dbReference>
<accession>A0A1Y1X955</accession>
<dbReference type="PANTHER" id="PTHR24345:SF91">
    <property type="entry name" value="SERINE_THREONINE-PROTEIN KINASE PLK4"/>
    <property type="match status" value="1"/>
</dbReference>
<dbReference type="AlphaFoldDB" id="A0A1Y1X955"/>
<keyword evidence="2" id="KW-0808">Transferase</keyword>
<keyword evidence="5" id="KW-0067">ATP-binding</keyword>
<evidence type="ECO:0000313" key="7">
    <source>
        <dbReference type="EMBL" id="ORX82248.1"/>
    </source>
</evidence>
<keyword evidence="3" id="KW-0547">Nucleotide-binding</keyword>
<dbReference type="STRING" id="1314790.A0A1Y1X955"/>
<evidence type="ECO:0000259" key="6">
    <source>
        <dbReference type="PROSITE" id="PS50011"/>
    </source>
</evidence>
<evidence type="ECO:0000256" key="3">
    <source>
        <dbReference type="ARBA" id="ARBA00022741"/>
    </source>
</evidence>
<evidence type="ECO:0000256" key="1">
    <source>
        <dbReference type="ARBA" id="ARBA00022527"/>
    </source>
</evidence>
<dbReference type="PROSITE" id="PS50011">
    <property type="entry name" value="PROTEIN_KINASE_DOM"/>
    <property type="match status" value="1"/>
</dbReference>
<gene>
    <name evidence="7" type="ORF">K493DRAFT_320493</name>
</gene>
<dbReference type="InterPro" id="IPR000719">
    <property type="entry name" value="Prot_kinase_dom"/>
</dbReference>
<dbReference type="EMBL" id="MCFE01000677">
    <property type="protein sequence ID" value="ORX82248.1"/>
    <property type="molecule type" value="Genomic_DNA"/>
</dbReference>
<evidence type="ECO:0000256" key="2">
    <source>
        <dbReference type="ARBA" id="ARBA00022679"/>
    </source>
</evidence>
<dbReference type="Proteomes" id="UP000193498">
    <property type="component" value="Unassembled WGS sequence"/>
</dbReference>
<dbReference type="GO" id="GO:0005634">
    <property type="term" value="C:nucleus"/>
    <property type="evidence" value="ECO:0007669"/>
    <property type="project" value="TreeGrafter"/>
</dbReference>